<dbReference type="Pfam" id="PF13420">
    <property type="entry name" value="Acetyltransf_4"/>
    <property type="match status" value="1"/>
</dbReference>
<proteinExistence type="predicted"/>
<keyword evidence="2" id="KW-1185">Reference proteome</keyword>
<dbReference type="SUPFAM" id="SSF55729">
    <property type="entry name" value="Acyl-CoA N-acyltransferases (Nat)"/>
    <property type="match status" value="1"/>
</dbReference>
<organism evidence="1 2">
    <name type="scientific">Pelagibacterium luteolum</name>
    <dbReference type="NCBI Taxonomy" id="440168"/>
    <lineage>
        <taxon>Bacteria</taxon>
        <taxon>Pseudomonadati</taxon>
        <taxon>Pseudomonadota</taxon>
        <taxon>Alphaproteobacteria</taxon>
        <taxon>Hyphomicrobiales</taxon>
        <taxon>Devosiaceae</taxon>
        <taxon>Pelagibacterium</taxon>
    </lineage>
</organism>
<dbReference type="GO" id="GO:0016740">
    <property type="term" value="F:transferase activity"/>
    <property type="evidence" value="ECO:0007669"/>
    <property type="project" value="UniProtKB-KW"/>
</dbReference>
<dbReference type="Gene3D" id="3.40.630.30">
    <property type="match status" value="1"/>
</dbReference>
<reference evidence="1 2" key="1">
    <citation type="submission" date="2016-10" db="EMBL/GenBank/DDBJ databases">
        <authorList>
            <person name="de Groot N.N."/>
        </authorList>
    </citation>
    <scope>NUCLEOTIDE SEQUENCE [LARGE SCALE GENOMIC DNA]</scope>
    <source>
        <strain evidence="1 2">CGMCC 1.10267</strain>
    </source>
</reference>
<accession>A0A1G7WVF3</accession>
<keyword evidence="1" id="KW-0808">Transferase</keyword>
<dbReference type="InterPro" id="IPR016181">
    <property type="entry name" value="Acyl_CoA_acyltransferase"/>
</dbReference>
<dbReference type="AlphaFoldDB" id="A0A1G7WVF3"/>
<dbReference type="STRING" id="440168.SAMN04487974_107144"/>
<sequence>MEELVIRSAVTSDAAGIAAIYAPYVRDTAFSFEDVPPTATQMAGRIEEISNSYPFLVAERGGVPVGYAYGTSHRSRTAYRFSADVSIYLDASA</sequence>
<dbReference type="Proteomes" id="UP000199495">
    <property type="component" value="Unassembled WGS sequence"/>
</dbReference>
<protein>
    <submittedName>
        <fullName evidence="1">Acetyltransferase (GNAT) domain-containing protein</fullName>
    </submittedName>
</protein>
<dbReference type="EMBL" id="FNCS01000007">
    <property type="protein sequence ID" value="SDG75922.1"/>
    <property type="molecule type" value="Genomic_DNA"/>
</dbReference>
<gene>
    <name evidence="1" type="ORF">SAMN04487974_107144</name>
</gene>
<evidence type="ECO:0000313" key="2">
    <source>
        <dbReference type="Proteomes" id="UP000199495"/>
    </source>
</evidence>
<evidence type="ECO:0000313" key="1">
    <source>
        <dbReference type="EMBL" id="SDG75922.1"/>
    </source>
</evidence>
<name>A0A1G7WVF3_9HYPH</name>